<keyword evidence="2" id="KW-1185">Reference proteome</keyword>
<accession>A0A4V3SFF9</accession>
<dbReference type="AlphaFoldDB" id="A0A4V3SFF9"/>
<reference evidence="1 2" key="1">
    <citation type="journal article" date="2019" name="BMC Genomics">
        <title>New insights from Opisthorchis felineus genome: update on genomics of the epidemiologically important liver flukes.</title>
        <authorList>
            <person name="Ershov N.I."/>
            <person name="Mordvinov V.A."/>
            <person name="Prokhortchouk E.B."/>
            <person name="Pakharukova M.Y."/>
            <person name="Gunbin K.V."/>
            <person name="Ustyantsev K."/>
            <person name="Genaev M.A."/>
            <person name="Blinov A.G."/>
            <person name="Mazur A."/>
            <person name="Boulygina E."/>
            <person name="Tsygankova S."/>
            <person name="Khrameeva E."/>
            <person name="Chekanov N."/>
            <person name="Fan G."/>
            <person name="Xiao A."/>
            <person name="Zhang H."/>
            <person name="Xu X."/>
            <person name="Yang H."/>
            <person name="Solovyev V."/>
            <person name="Lee S.M."/>
            <person name="Liu X."/>
            <person name="Afonnikov D.A."/>
            <person name="Skryabin K.G."/>
        </authorList>
    </citation>
    <scope>NUCLEOTIDE SEQUENCE [LARGE SCALE GENOMIC DNA]</scope>
    <source>
        <strain evidence="1">AK-0245</strain>
        <tissue evidence="1">Whole organism</tissue>
    </source>
</reference>
<name>A0A4V3SFF9_OPIFE</name>
<dbReference type="EMBL" id="SJOL01006374">
    <property type="protein sequence ID" value="TGZ68244.1"/>
    <property type="molecule type" value="Genomic_DNA"/>
</dbReference>
<sequence length="78" mass="8504">MRVQRYLLRGWIVNLIHLLLLGALLFQQISVCAIPVLRASPSSGTVQTGSDDDYVLSVSTLSPSEKLSAEKRGRYASG</sequence>
<evidence type="ECO:0000313" key="2">
    <source>
        <dbReference type="Proteomes" id="UP000308267"/>
    </source>
</evidence>
<comment type="caution">
    <text evidence="1">The sequence shown here is derived from an EMBL/GenBank/DDBJ whole genome shotgun (WGS) entry which is preliminary data.</text>
</comment>
<dbReference type="OrthoDB" id="10406928at2759"/>
<organism evidence="1 2">
    <name type="scientific">Opisthorchis felineus</name>
    <dbReference type="NCBI Taxonomy" id="147828"/>
    <lineage>
        <taxon>Eukaryota</taxon>
        <taxon>Metazoa</taxon>
        <taxon>Spiralia</taxon>
        <taxon>Lophotrochozoa</taxon>
        <taxon>Platyhelminthes</taxon>
        <taxon>Trematoda</taxon>
        <taxon>Digenea</taxon>
        <taxon>Opisthorchiida</taxon>
        <taxon>Opisthorchiata</taxon>
        <taxon>Opisthorchiidae</taxon>
        <taxon>Opisthorchis</taxon>
    </lineage>
</organism>
<dbReference type="Proteomes" id="UP000308267">
    <property type="component" value="Unassembled WGS sequence"/>
</dbReference>
<proteinExistence type="predicted"/>
<evidence type="ECO:0000313" key="1">
    <source>
        <dbReference type="EMBL" id="TGZ68244.1"/>
    </source>
</evidence>
<protein>
    <submittedName>
        <fullName evidence="1">Uncharacterized protein</fullName>
    </submittedName>
</protein>
<gene>
    <name evidence="1" type="ORF">CRM22_004347</name>
</gene>